<dbReference type="GO" id="GO:0016887">
    <property type="term" value="F:ATP hydrolysis activity"/>
    <property type="evidence" value="ECO:0007669"/>
    <property type="project" value="InterPro"/>
</dbReference>
<dbReference type="GO" id="GO:0005524">
    <property type="term" value="F:ATP binding"/>
    <property type="evidence" value="ECO:0007669"/>
    <property type="project" value="UniProtKB-KW"/>
</dbReference>
<sequence length="272" mass="29459">MTVPTQPSPKQTPSTIIDLERSCFGYGEEEIVHGVDLRITSGERVALLGPNGSGKSTLVRGLLGLNSHLSGRVELFGEPLANLTRRYRLGYVPQRHTLSDSVVATVAEVVATGRLPHQGIIARPNKHDRAIVAESLARVDMADFAEHRVANLSGGQHRRVLIARALAAQPEVLIMDEPTAGVDAANQDALVEVLVALADEGVTQLIVTHEVTALAPLLSRVVAIKAGLVDFDGTPEEYRSHEWHISEWAEHHHGHSPETPPNPPITGLEKHR</sequence>
<accession>A0AA46BPU0</accession>
<dbReference type="Proteomes" id="UP000254118">
    <property type="component" value="Unassembled WGS sequence"/>
</dbReference>
<gene>
    <name evidence="7" type="primary">glnQ_3</name>
    <name evidence="7" type="ORF">NCTC7915_01986</name>
</gene>
<feature type="region of interest" description="Disordered" evidence="5">
    <location>
        <begin position="250"/>
        <end position="272"/>
    </location>
</feature>
<dbReference type="InterPro" id="IPR050153">
    <property type="entry name" value="Metal_Ion_Import_ABC"/>
</dbReference>
<evidence type="ECO:0000256" key="2">
    <source>
        <dbReference type="ARBA" id="ARBA00022448"/>
    </source>
</evidence>
<dbReference type="InterPro" id="IPR027417">
    <property type="entry name" value="P-loop_NTPase"/>
</dbReference>
<evidence type="ECO:0000256" key="1">
    <source>
        <dbReference type="ARBA" id="ARBA00005417"/>
    </source>
</evidence>
<evidence type="ECO:0000259" key="6">
    <source>
        <dbReference type="PROSITE" id="PS50893"/>
    </source>
</evidence>
<comment type="similarity">
    <text evidence="1">Belongs to the ABC transporter superfamily.</text>
</comment>
<dbReference type="Gene3D" id="3.40.50.300">
    <property type="entry name" value="P-loop containing nucleotide triphosphate hydrolases"/>
    <property type="match status" value="1"/>
</dbReference>
<dbReference type="AlphaFoldDB" id="A0AA46BPU0"/>
<name>A0AA46BPU0_9MICO</name>
<evidence type="ECO:0000313" key="8">
    <source>
        <dbReference type="Proteomes" id="UP000254118"/>
    </source>
</evidence>
<dbReference type="Pfam" id="PF00005">
    <property type="entry name" value="ABC_tran"/>
    <property type="match status" value="1"/>
</dbReference>
<dbReference type="InterPro" id="IPR003593">
    <property type="entry name" value="AAA+_ATPase"/>
</dbReference>
<protein>
    <submittedName>
        <fullName evidence="7">Glutamine transport ATP-binding protein GlnQ</fullName>
    </submittedName>
</protein>
<dbReference type="InterPro" id="IPR003439">
    <property type="entry name" value="ABC_transporter-like_ATP-bd"/>
</dbReference>
<evidence type="ECO:0000256" key="5">
    <source>
        <dbReference type="SAM" id="MobiDB-lite"/>
    </source>
</evidence>
<evidence type="ECO:0000256" key="3">
    <source>
        <dbReference type="ARBA" id="ARBA00022741"/>
    </source>
</evidence>
<dbReference type="PANTHER" id="PTHR42734:SF5">
    <property type="entry name" value="IRON TRANSPORT SYSTEM ATP-BINDING PROTEIN HI_0361-RELATED"/>
    <property type="match status" value="1"/>
</dbReference>
<evidence type="ECO:0000313" key="7">
    <source>
        <dbReference type="EMBL" id="STD13767.1"/>
    </source>
</evidence>
<dbReference type="EMBL" id="UFYA01000001">
    <property type="protein sequence ID" value="STD13767.1"/>
    <property type="molecule type" value="Genomic_DNA"/>
</dbReference>
<proteinExistence type="inferred from homology"/>
<dbReference type="PROSITE" id="PS50893">
    <property type="entry name" value="ABC_TRANSPORTER_2"/>
    <property type="match status" value="1"/>
</dbReference>
<keyword evidence="3" id="KW-0547">Nucleotide-binding</keyword>
<reference evidence="7 8" key="1">
    <citation type="submission" date="2018-06" db="EMBL/GenBank/DDBJ databases">
        <authorList>
            <consortium name="Pathogen Informatics"/>
            <person name="Doyle S."/>
        </authorList>
    </citation>
    <scope>NUCLEOTIDE SEQUENCE [LARGE SCALE GENOMIC DNA]</scope>
    <source>
        <strain evidence="7 8">NCTC7915</strain>
    </source>
</reference>
<keyword evidence="4 7" id="KW-0067">ATP-binding</keyword>
<dbReference type="SMART" id="SM00382">
    <property type="entry name" value="AAA"/>
    <property type="match status" value="1"/>
</dbReference>
<keyword evidence="2" id="KW-0813">Transport</keyword>
<feature type="domain" description="ABC transporter" evidence="6">
    <location>
        <begin position="14"/>
        <end position="251"/>
    </location>
</feature>
<evidence type="ECO:0000256" key="4">
    <source>
        <dbReference type="ARBA" id="ARBA00022840"/>
    </source>
</evidence>
<comment type="caution">
    <text evidence="7">The sequence shown here is derived from an EMBL/GenBank/DDBJ whole genome shotgun (WGS) entry which is preliminary data.</text>
</comment>
<dbReference type="PANTHER" id="PTHR42734">
    <property type="entry name" value="METAL TRANSPORT SYSTEM ATP-BINDING PROTEIN TM_0124-RELATED"/>
    <property type="match status" value="1"/>
</dbReference>
<dbReference type="SUPFAM" id="SSF52540">
    <property type="entry name" value="P-loop containing nucleoside triphosphate hydrolases"/>
    <property type="match status" value="1"/>
</dbReference>
<organism evidence="7 8">
    <name type="scientific">Dermatophilus congolensis</name>
    <dbReference type="NCBI Taxonomy" id="1863"/>
    <lineage>
        <taxon>Bacteria</taxon>
        <taxon>Bacillati</taxon>
        <taxon>Actinomycetota</taxon>
        <taxon>Actinomycetes</taxon>
        <taxon>Micrococcales</taxon>
        <taxon>Dermatophilaceae</taxon>
        <taxon>Dermatophilus</taxon>
    </lineage>
</organism>